<evidence type="ECO:0000313" key="6">
    <source>
        <dbReference type="EMBL" id="KAJ4462662.1"/>
    </source>
</evidence>
<evidence type="ECO:0000256" key="4">
    <source>
        <dbReference type="ARBA" id="ARBA00036539"/>
    </source>
</evidence>
<dbReference type="PANTHER" id="PTHR23407:SF1">
    <property type="entry name" value="5-FORMYLTETRAHYDROFOLATE CYCLO-LIGASE"/>
    <property type="match status" value="1"/>
</dbReference>
<reference evidence="6" key="1">
    <citation type="journal article" date="2022" name="bioRxiv">
        <title>Genomics of Preaxostyla Flagellates Illuminates Evolutionary Transitions and the Path Towards Mitochondrial Loss.</title>
        <authorList>
            <person name="Novak L.V.F."/>
            <person name="Treitli S.C."/>
            <person name="Pyrih J."/>
            <person name="Halakuc P."/>
            <person name="Pipaliya S.V."/>
            <person name="Vacek V."/>
            <person name="Brzon O."/>
            <person name="Soukal P."/>
            <person name="Eme L."/>
            <person name="Dacks J.B."/>
            <person name="Karnkowska A."/>
            <person name="Elias M."/>
            <person name="Hampl V."/>
        </authorList>
    </citation>
    <scope>NUCLEOTIDE SEQUENCE</scope>
    <source>
        <strain evidence="6">RCP-MX</strain>
    </source>
</reference>
<dbReference type="Proteomes" id="UP001141327">
    <property type="component" value="Unassembled WGS sequence"/>
</dbReference>
<dbReference type="InterPro" id="IPR002698">
    <property type="entry name" value="FTHF_cligase"/>
</dbReference>
<comment type="similarity">
    <text evidence="1">Belongs to the 5-formyltetrahydrofolate cyclo-ligase family.</text>
</comment>
<organism evidence="6 7">
    <name type="scientific">Paratrimastix pyriformis</name>
    <dbReference type="NCBI Taxonomy" id="342808"/>
    <lineage>
        <taxon>Eukaryota</taxon>
        <taxon>Metamonada</taxon>
        <taxon>Preaxostyla</taxon>
        <taxon>Paratrimastigidae</taxon>
        <taxon>Paratrimastix</taxon>
    </lineage>
</organism>
<dbReference type="Gene3D" id="3.40.50.10420">
    <property type="entry name" value="NagB/RpiA/CoA transferase-like"/>
    <property type="match status" value="1"/>
</dbReference>
<dbReference type="PIRSF" id="PIRSF006806">
    <property type="entry name" value="FTHF_cligase"/>
    <property type="match status" value="1"/>
</dbReference>
<name>A0ABQ8UY11_9EUKA</name>
<evidence type="ECO:0000313" key="7">
    <source>
        <dbReference type="Proteomes" id="UP001141327"/>
    </source>
</evidence>
<dbReference type="EMBL" id="JAPMOS010000002">
    <property type="protein sequence ID" value="KAJ4462662.1"/>
    <property type="molecule type" value="Genomic_DNA"/>
</dbReference>
<comment type="catalytic activity">
    <reaction evidence="4">
        <text>(6S)-5-formyl-5,6,7,8-tetrahydrofolate + ATP = (6R)-5,10-methenyltetrahydrofolate + ADP + phosphate</text>
        <dbReference type="Rhea" id="RHEA:10488"/>
        <dbReference type="ChEBI" id="CHEBI:30616"/>
        <dbReference type="ChEBI" id="CHEBI:43474"/>
        <dbReference type="ChEBI" id="CHEBI:57455"/>
        <dbReference type="ChEBI" id="CHEBI:57457"/>
        <dbReference type="ChEBI" id="CHEBI:456216"/>
        <dbReference type="EC" id="6.3.3.2"/>
    </reaction>
</comment>
<proteinExistence type="inferred from homology"/>
<evidence type="ECO:0000256" key="3">
    <source>
        <dbReference type="ARBA" id="ARBA00022840"/>
    </source>
</evidence>
<dbReference type="SUPFAM" id="SSF100950">
    <property type="entry name" value="NagB/RpiA/CoA transferase-like"/>
    <property type="match status" value="1"/>
</dbReference>
<protein>
    <recommendedName>
        <fullName evidence="5">5-formyltetrahydrofolate cyclo-ligase</fullName>
        <ecNumber evidence="5">6.3.3.2</ecNumber>
    </recommendedName>
</protein>
<dbReference type="EC" id="6.3.3.2" evidence="5"/>
<keyword evidence="3" id="KW-0067">ATP-binding</keyword>
<accession>A0ABQ8UY11</accession>
<dbReference type="InterPro" id="IPR037171">
    <property type="entry name" value="NagB/RpiA_transferase-like"/>
</dbReference>
<dbReference type="Pfam" id="PF01812">
    <property type="entry name" value="5-FTHF_cyc-lig"/>
    <property type="match status" value="1"/>
</dbReference>
<comment type="caution">
    <text evidence="6">The sequence shown here is derived from an EMBL/GenBank/DDBJ whole genome shotgun (WGS) entry which is preliminary data.</text>
</comment>
<dbReference type="PANTHER" id="PTHR23407">
    <property type="entry name" value="ATPASE INHIBITOR/5-FORMYLTETRAHYDROFOLATE CYCLO-LIGASE"/>
    <property type="match status" value="1"/>
</dbReference>
<sequence>MADAAKKALRKSMNSLLRTLPMDVVSSESQRITDRVLAHPAFRQAQHIGVFLSFGTEYNTDQLIQHIFREKVAKGGTLYVPQVDPIKERNSIMRLVRVPRYEDFSSPERFRSGPFGILEPSTPFVPISPPTAPPPPEEVTLDDAFARARLDLIIIPGVAFDRNLGRMGRGKGMYDRFLAECESRGLHPYKMGVAFSAQMVPEVPRDAHDILLDAVITGAPTDGVYMRDS</sequence>
<dbReference type="InterPro" id="IPR024185">
    <property type="entry name" value="FTHF_cligase-like_sf"/>
</dbReference>
<keyword evidence="2" id="KW-0547">Nucleotide-binding</keyword>
<evidence type="ECO:0000256" key="2">
    <source>
        <dbReference type="ARBA" id="ARBA00022741"/>
    </source>
</evidence>
<keyword evidence="7" id="KW-1185">Reference proteome</keyword>
<evidence type="ECO:0000256" key="1">
    <source>
        <dbReference type="ARBA" id="ARBA00010638"/>
    </source>
</evidence>
<gene>
    <name evidence="6" type="ORF">PAPYR_665</name>
</gene>
<evidence type="ECO:0000256" key="5">
    <source>
        <dbReference type="ARBA" id="ARBA00038966"/>
    </source>
</evidence>